<dbReference type="Proteomes" id="UP001071777">
    <property type="component" value="Unassembled WGS sequence"/>
</dbReference>
<dbReference type="PANTHER" id="PTHR12040">
    <property type="entry name" value="ANTI-SILENCING PROTEIN 1"/>
    <property type="match status" value="1"/>
</dbReference>
<keyword evidence="5" id="KW-0143">Chaperone</keyword>
<evidence type="ECO:0000256" key="7">
    <source>
        <dbReference type="SAM" id="Coils"/>
    </source>
</evidence>
<keyword evidence="4" id="KW-0804">Transcription</keyword>
<comment type="similarity">
    <text evidence="2">Belongs to the ASF1 family.</text>
</comment>
<organism evidence="9 10">
    <name type="scientific">Cryptosporidium canis</name>
    <dbReference type="NCBI Taxonomy" id="195482"/>
    <lineage>
        <taxon>Eukaryota</taxon>
        <taxon>Sar</taxon>
        <taxon>Alveolata</taxon>
        <taxon>Apicomplexa</taxon>
        <taxon>Conoidasida</taxon>
        <taxon>Coccidia</taxon>
        <taxon>Eucoccidiorida</taxon>
        <taxon>Eimeriorina</taxon>
        <taxon>Cryptosporidiidae</taxon>
        <taxon>Cryptosporidium</taxon>
    </lineage>
</organism>
<dbReference type="SUPFAM" id="SSF101546">
    <property type="entry name" value="ASF1-like"/>
    <property type="match status" value="1"/>
</dbReference>
<dbReference type="PANTHER" id="PTHR12040:SF0">
    <property type="entry name" value="HISTONE CHAPERONE ASF1"/>
    <property type="match status" value="1"/>
</dbReference>
<reference evidence="9" key="1">
    <citation type="submission" date="2022-10" db="EMBL/GenBank/DDBJ databases">
        <title>Adaptive evolution leads to modifications in subtelomeric GC content in a zoonotic Cryptosporidium species.</title>
        <authorList>
            <person name="Li J."/>
            <person name="Feng Y."/>
            <person name="Xiao L."/>
        </authorList>
    </citation>
    <scope>NUCLEOTIDE SEQUENCE</scope>
    <source>
        <strain evidence="9">25894</strain>
    </source>
</reference>
<comment type="subcellular location">
    <subcellularLocation>
        <location evidence="1">Nucleus</location>
    </subcellularLocation>
</comment>
<evidence type="ECO:0000256" key="6">
    <source>
        <dbReference type="ARBA" id="ARBA00023242"/>
    </source>
</evidence>
<evidence type="ECO:0000256" key="1">
    <source>
        <dbReference type="ARBA" id="ARBA00004123"/>
    </source>
</evidence>
<evidence type="ECO:0000256" key="3">
    <source>
        <dbReference type="ARBA" id="ARBA00023015"/>
    </source>
</evidence>
<proteinExistence type="inferred from homology"/>
<keyword evidence="3" id="KW-0805">Transcription regulation</keyword>
<evidence type="ECO:0000256" key="2">
    <source>
        <dbReference type="ARBA" id="ARBA00006051"/>
    </source>
</evidence>
<keyword evidence="7" id="KW-0175">Coiled coil</keyword>
<evidence type="ECO:0000256" key="5">
    <source>
        <dbReference type="ARBA" id="ARBA00023186"/>
    </source>
</evidence>
<dbReference type="SUPFAM" id="SSF46579">
    <property type="entry name" value="Prefoldin"/>
    <property type="match status" value="1"/>
</dbReference>
<feature type="compositionally biased region" description="Low complexity" evidence="8">
    <location>
        <begin position="184"/>
        <end position="210"/>
    </location>
</feature>
<sequence>MSLVNVTSVKIFRNPSAITDPFEFEISFECLQSLEEDLEWKIVYISCAESKEMDQELDCIALGPITRGALKFIFKAPAPDFAKIPPEDIHGMAVVLILGSYRNEEFIRIGYYVHNVYTDPLLEDNPPDIPILDKLQRIVLSESPRLTRFNISWDSRHEEQANSQKSLNNDSQDSVSSELPPSPDRSSQSQESLSSNPKLASSQFSASQSSNPNNENLDANLYPAIPPRDPFWLEEKMIPERDEEIRKYEDFLENVLQKDLERLLREKEEVLVKIQEIQKLERNVSMFREMGVCELSTRSNLGCDVYVDTFIPDLSKICVELSFGFFLELRPDEIPHVLSLKQELEHEKMEKLNNDISTVKSKIKVVSSEPISQPNALLTPALPAVYGGDLALL</sequence>
<protein>
    <submittedName>
        <fullName evidence="9">ASF1 anti-silencing function 1 like protein</fullName>
    </submittedName>
</protein>
<evidence type="ECO:0000313" key="9">
    <source>
        <dbReference type="EMBL" id="KAJ1607769.1"/>
    </source>
</evidence>
<evidence type="ECO:0000256" key="4">
    <source>
        <dbReference type="ARBA" id="ARBA00023163"/>
    </source>
</evidence>
<feature type="compositionally biased region" description="Polar residues" evidence="8">
    <location>
        <begin position="161"/>
        <end position="179"/>
    </location>
</feature>
<dbReference type="InterPro" id="IPR006818">
    <property type="entry name" value="ASF1-like"/>
</dbReference>
<dbReference type="InterPro" id="IPR009053">
    <property type="entry name" value="Prefoldin"/>
</dbReference>
<dbReference type="InterPro" id="IPR036747">
    <property type="entry name" value="ASF1-like_sf"/>
</dbReference>
<feature type="region of interest" description="Disordered" evidence="8">
    <location>
        <begin position="157"/>
        <end position="222"/>
    </location>
</feature>
<dbReference type="Pfam" id="PF02996">
    <property type="entry name" value="Prefoldin"/>
    <property type="match status" value="1"/>
</dbReference>
<feature type="coiled-coil region" evidence="7">
    <location>
        <begin position="253"/>
        <end position="283"/>
    </location>
</feature>
<comment type="caution">
    <text evidence="9">The sequence shown here is derived from an EMBL/GenBank/DDBJ whole genome shotgun (WGS) entry which is preliminary data.</text>
</comment>
<accession>A0ABQ8P4D4</accession>
<name>A0ABQ8P4D4_9CRYT</name>
<keyword evidence="10" id="KW-1185">Reference proteome</keyword>
<evidence type="ECO:0000313" key="10">
    <source>
        <dbReference type="Proteomes" id="UP001071777"/>
    </source>
</evidence>
<evidence type="ECO:0000256" key="8">
    <source>
        <dbReference type="SAM" id="MobiDB-lite"/>
    </source>
</evidence>
<dbReference type="Pfam" id="PF04729">
    <property type="entry name" value="ASF1_hist_chap"/>
    <property type="match status" value="1"/>
</dbReference>
<keyword evidence="6" id="KW-0539">Nucleus</keyword>
<dbReference type="CDD" id="cd23158">
    <property type="entry name" value="Prefoldin_UXT"/>
    <property type="match status" value="1"/>
</dbReference>
<gene>
    <name evidence="9" type="ORF">OJ252_2746</name>
</gene>
<dbReference type="EMBL" id="JAPCXB010000114">
    <property type="protein sequence ID" value="KAJ1607769.1"/>
    <property type="molecule type" value="Genomic_DNA"/>
</dbReference>
<dbReference type="InterPro" id="IPR004127">
    <property type="entry name" value="Prefoldin_subunit_alpha"/>
</dbReference>
<dbReference type="Gene3D" id="2.60.40.1490">
    <property type="entry name" value="Histone chaperone ASF1-like"/>
    <property type="match status" value="1"/>
</dbReference>
<dbReference type="Gene3D" id="1.10.287.370">
    <property type="match status" value="1"/>
</dbReference>